<evidence type="ECO:0000313" key="5">
    <source>
        <dbReference type="RefSeq" id="XP_022759665.1"/>
    </source>
</evidence>
<dbReference type="GO" id="GO:1990904">
    <property type="term" value="C:ribonucleoprotein complex"/>
    <property type="evidence" value="ECO:0007669"/>
    <property type="project" value="UniProtKB-KW"/>
</dbReference>
<dbReference type="GO" id="GO:0003735">
    <property type="term" value="F:structural constituent of ribosome"/>
    <property type="evidence" value="ECO:0007669"/>
    <property type="project" value="InterPro"/>
</dbReference>
<dbReference type="Proteomes" id="UP000515121">
    <property type="component" value="Unplaced"/>
</dbReference>
<keyword evidence="2" id="KW-0689">Ribosomal protein</keyword>
<dbReference type="PANTHER" id="PTHR10902">
    <property type="entry name" value="60S RIBOSOMAL PROTEIN L35A"/>
    <property type="match status" value="1"/>
</dbReference>
<gene>
    <name evidence="5" type="primary">LOC111306028</name>
</gene>
<evidence type="ECO:0000256" key="2">
    <source>
        <dbReference type="ARBA" id="ARBA00022980"/>
    </source>
</evidence>
<dbReference type="AlphaFoldDB" id="A0A6P6A4K5"/>
<dbReference type="InterPro" id="IPR001780">
    <property type="entry name" value="Ribosomal_eL33"/>
</dbReference>
<evidence type="ECO:0000256" key="1">
    <source>
        <dbReference type="ARBA" id="ARBA00009269"/>
    </source>
</evidence>
<evidence type="ECO:0000313" key="4">
    <source>
        <dbReference type="Proteomes" id="UP000515121"/>
    </source>
</evidence>
<dbReference type="OrthoDB" id="504467at2759"/>
<reference evidence="5" key="1">
    <citation type="submission" date="2025-08" db="UniProtKB">
        <authorList>
            <consortium name="RefSeq"/>
        </authorList>
    </citation>
    <scope>IDENTIFICATION</scope>
    <source>
        <tissue evidence="5">Fruit stalk</tissue>
    </source>
</reference>
<dbReference type="InterPro" id="IPR038661">
    <property type="entry name" value="Ribosomal_eL33_sf"/>
</dbReference>
<dbReference type="RefSeq" id="XP_022759665.1">
    <property type="nucleotide sequence ID" value="XM_022903930.1"/>
</dbReference>
<name>A0A6P6A4K5_DURZI</name>
<sequence length="94" mass="10553">MAYIYRGKVKKNGSHYCCTWGKVGRPHGNSGIICAKFKSNRPPKTLDPHLAIEIFIEAIFDMFHKAVHCVLSPSAVFRIFVKWFSSPSAGVKDI</sequence>
<proteinExistence type="inferred from homology"/>
<dbReference type="SUPFAM" id="SSF50447">
    <property type="entry name" value="Translation proteins"/>
    <property type="match status" value="1"/>
</dbReference>
<dbReference type="GO" id="GO:0005840">
    <property type="term" value="C:ribosome"/>
    <property type="evidence" value="ECO:0007669"/>
    <property type="project" value="UniProtKB-KW"/>
</dbReference>
<dbReference type="GO" id="GO:0006412">
    <property type="term" value="P:translation"/>
    <property type="evidence" value="ECO:0007669"/>
    <property type="project" value="InterPro"/>
</dbReference>
<keyword evidence="3" id="KW-0687">Ribonucleoprotein</keyword>
<accession>A0A6P6A4K5</accession>
<dbReference type="Gene3D" id="2.40.10.190">
    <property type="entry name" value="translation elongation factor selb, chain A, domain 4"/>
    <property type="match status" value="1"/>
</dbReference>
<evidence type="ECO:0000256" key="3">
    <source>
        <dbReference type="ARBA" id="ARBA00023274"/>
    </source>
</evidence>
<dbReference type="InterPro" id="IPR009000">
    <property type="entry name" value="Transl_B-barrel_sf"/>
</dbReference>
<dbReference type="KEGG" id="dzi:111306028"/>
<keyword evidence="4" id="KW-1185">Reference proteome</keyword>
<protein>
    <submittedName>
        <fullName evidence="5">60S ribosomal protein L35a-1-like</fullName>
    </submittedName>
</protein>
<dbReference type="GeneID" id="111306028"/>
<organism evidence="4 5">
    <name type="scientific">Durio zibethinus</name>
    <name type="common">Durian</name>
    <dbReference type="NCBI Taxonomy" id="66656"/>
    <lineage>
        <taxon>Eukaryota</taxon>
        <taxon>Viridiplantae</taxon>
        <taxon>Streptophyta</taxon>
        <taxon>Embryophyta</taxon>
        <taxon>Tracheophyta</taxon>
        <taxon>Spermatophyta</taxon>
        <taxon>Magnoliopsida</taxon>
        <taxon>eudicotyledons</taxon>
        <taxon>Gunneridae</taxon>
        <taxon>Pentapetalae</taxon>
        <taxon>rosids</taxon>
        <taxon>malvids</taxon>
        <taxon>Malvales</taxon>
        <taxon>Malvaceae</taxon>
        <taxon>Helicteroideae</taxon>
        <taxon>Durio</taxon>
    </lineage>
</organism>
<dbReference type="Pfam" id="PF01247">
    <property type="entry name" value="Ribosomal_L35Ae"/>
    <property type="match status" value="1"/>
</dbReference>
<comment type="similarity">
    <text evidence="1">Belongs to the eukaryotic ribosomal protein eL33 family.</text>
</comment>